<evidence type="ECO:0000256" key="14">
    <source>
        <dbReference type="PIRNR" id="PIRNR005149"/>
    </source>
</evidence>
<keyword evidence="5 14" id="KW-0479">Metal-binding</keyword>
<keyword evidence="11 14" id="KW-0443">Lipid metabolism</keyword>
<comment type="similarity">
    <text evidence="2 14">Belongs to the sterol desaturase family. SCS7 subfamily.</text>
</comment>
<dbReference type="InParanoid" id="K1R503"/>
<comment type="subcellular location">
    <subcellularLocation>
        <location evidence="1">Endoplasmic reticulum membrane</location>
        <topology evidence="1">Multi-pass membrane protein</topology>
    </subcellularLocation>
</comment>
<accession>K1R503</accession>
<feature type="binding site" evidence="15">
    <location>
        <position position="278"/>
    </location>
    <ligand>
        <name>Zn(2+)</name>
        <dbReference type="ChEBI" id="CHEBI:29105"/>
        <label>1</label>
    </ligand>
</feature>
<evidence type="ECO:0000256" key="10">
    <source>
        <dbReference type="ARBA" id="ARBA00023002"/>
    </source>
</evidence>
<organism evidence="17">
    <name type="scientific">Magallana gigas</name>
    <name type="common">Pacific oyster</name>
    <name type="synonym">Crassostrea gigas</name>
    <dbReference type="NCBI Taxonomy" id="29159"/>
    <lineage>
        <taxon>Eukaryota</taxon>
        <taxon>Metazoa</taxon>
        <taxon>Spiralia</taxon>
        <taxon>Lophotrochozoa</taxon>
        <taxon>Mollusca</taxon>
        <taxon>Bivalvia</taxon>
        <taxon>Autobranchia</taxon>
        <taxon>Pteriomorphia</taxon>
        <taxon>Ostreida</taxon>
        <taxon>Ostreoidea</taxon>
        <taxon>Ostreidae</taxon>
        <taxon>Magallana</taxon>
    </lineage>
</organism>
<keyword evidence="16" id="KW-0349">Heme</keyword>
<dbReference type="PROSITE" id="PS50255">
    <property type="entry name" value="CYTOCHROME_B5_2"/>
    <property type="match status" value="1"/>
</dbReference>
<feature type="binding site" evidence="15">
    <location>
        <position position="298"/>
    </location>
    <ligand>
        <name>Zn(2+)</name>
        <dbReference type="ChEBI" id="CHEBI:29105"/>
        <label>1</label>
    </ligand>
</feature>
<feature type="binding site" evidence="15">
    <location>
        <position position="216"/>
    </location>
    <ligand>
        <name>Zn(2+)</name>
        <dbReference type="ChEBI" id="CHEBI:29105"/>
        <label>1</label>
    </ligand>
</feature>
<dbReference type="GO" id="GO:0005506">
    <property type="term" value="F:iron ion binding"/>
    <property type="evidence" value="ECO:0007669"/>
    <property type="project" value="UniProtKB-UniRule"/>
</dbReference>
<feature type="binding site" evidence="15">
    <location>
        <position position="220"/>
    </location>
    <ligand>
        <name>Zn(2+)</name>
        <dbReference type="ChEBI" id="CHEBI:29105"/>
        <label>1</label>
    </ligand>
</feature>
<feature type="binding site" description="axial binding residue" evidence="16">
    <location>
        <position position="36"/>
    </location>
    <ligand>
        <name>heme</name>
        <dbReference type="ChEBI" id="CHEBI:30413"/>
    </ligand>
    <ligandPart>
        <name>Fe</name>
        <dbReference type="ChEBI" id="CHEBI:18248"/>
    </ligandPart>
</feature>
<comment type="cofactor">
    <cofactor evidence="16">
        <name>Fe cation</name>
        <dbReference type="ChEBI" id="CHEBI:24875"/>
    </cofactor>
</comment>
<evidence type="ECO:0000256" key="8">
    <source>
        <dbReference type="ARBA" id="ARBA00022833"/>
    </source>
</evidence>
<dbReference type="PRINTS" id="PR00363">
    <property type="entry name" value="CYTOCHROMEB5"/>
</dbReference>
<dbReference type="GO" id="GO:0006633">
    <property type="term" value="P:fatty acid biosynthetic process"/>
    <property type="evidence" value="ECO:0007669"/>
    <property type="project" value="UniProtKB-KW"/>
</dbReference>
<dbReference type="PIRSF" id="PIRSF005149">
    <property type="entry name" value="IPC-B_HD"/>
    <property type="match status" value="1"/>
</dbReference>
<gene>
    <name evidence="17" type="ORF">CGI_10027207</name>
</gene>
<reference evidence="17" key="1">
    <citation type="journal article" date="2012" name="Nature">
        <title>The oyster genome reveals stress adaptation and complexity of shell formation.</title>
        <authorList>
            <person name="Zhang G."/>
            <person name="Fang X."/>
            <person name="Guo X."/>
            <person name="Li L."/>
            <person name="Luo R."/>
            <person name="Xu F."/>
            <person name="Yang P."/>
            <person name="Zhang L."/>
            <person name="Wang X."/>
            <person name="Qi H."/>
            <person name="Xiong Z."/>
            <person name="Que H."/>
            <person name="Xie Y."/>
            <person name="Holland P.W."/>
            <person name="Paps J."/>
            <person name="Zhu Y."/>
            <person name="Wu F."/>
            <person name="Chen Y."/>
            <person name="Wang J."/>
            <person name="Peng C."/>
            <person name="Meng J."/>
            <person name="Yang L."/>
            <person name="Liu J."/>
            <person name="Wen B."/>
            <person name="Zhang N."/>
            <person name="Huang Z."/>
            <person name="Zhu Q."/>
            <person name="Feng Y."/>
            <person name="Mount A."/>
            <person name="Hedgecock D."/>
            <person name="Xu Z."/>
            <person name="Liu Y."/>
            <person name="Domazet-Loso T."/>
            <person name="Du Y."/>
            <person name="Sun X."/>
            <person name="Zhang S."/>
            <person name="Liu B."/>
            <person name="Cheng P."/>
            <person name="Jiang X."/>
            <person name="Li J."/>
            <person name="Fan D."/>
            <person name="Wang W."/>
            <person name="Fu W."/>
            <person name="Wang T."/>
            <person name="Wang B."/>
            <person name="Zhang J."/>
            <person name="Peng Z."/>
            <person name="Li Y."/>
            <person name="Li N."/>
            <person name="Wang J."/>
            <person name="Chen M."/>
            <person name="He Y."/>
            <person name="Tan F."/>
            <person name="Song X."/>
            <person name="Zheng Q."/>
            <person name="Huang R."/>
            <person name="Yang H."/>
            <person name="Du X."/>
            <person name="Chen L."/>
            <person name="Yang M."/>
            <person name="Gaffney P.M."/>
            <person name="Wang S."/>
            <person name="Luo L."/>
            <person name="She Z."/>
            <person name="Ming Y."/>
            <person name="Huang W."/>
            <person name="Zhang S."/>
            <person name="Huang B."/>
            <person name="Zhang Y."/>
            <person name="Qu T."/>
            <person name="Ni P."/>
            <person name="Miao G."/>
            <person name="Wang J."/>
            <person name="Wang Q."/>
            <person name="Steinberg C.E."/>
            <person name="Wang H."/>
            <person name="Li N."/>
            <person name="Qian L."/>
            <person name="Zhang G."/>
            <person name="Li Y."/>
            <person name="Yang H."/>
            <person name="Liu X."/>
            <person name="Wang J."/>
            <person name="Yin Y."/>
            <person name="Wang J."/>
        </authorList>
    </citation>
    <scope>NUCLEOTIDE SEQUENCE [LARGE SCALE GENOMIC DNA]</scope>
    <source>
        <strain evidence="17">05x7-T-G4-1.051#20</strain>
    </source>
</reference>
<keyword evidence="4" id="KW-0812">Transmembrane</keyword>
<keyword evidence="3 14" id="KW-0444">Lipid biosynthesis</keyword>
<evidence type="ECO:0000256" key="7">
    <source>
        <dbReference type="ARBA" id="ARBA00022832"/>
    </source>
</evidence>
<evidence type="ECO:0000256" key="4">
    <source>
        <dbReference type="ARBA" id="ARBA00022692"/>
    </source>
</evidence>
<dbReference type="EC" id="1.-.-.-" evidence="14"/>
<keyword evidence="6 14" id="KW-0256">Endoplasmic reticulum</keyword>
<dbReference type="InterPro" id="IPR006694">
    <property type="entry name" value="Fatty_acid_hydroxylase"/>
</dbReference>
<dbReference type="PANTHER" id="PTHR12863:SF1">
    <property type="entry name" value="FATTY ACID 2-HYDROXYLASE"/>
    <property type="match status" value="1"/>
</dbReference>
<feature type="binding site" description="axial binding residue" evidence="16">
    <location>
        <position position="63"/>
    </location>
    <ligand>
        <name>heme</name>
        <dbReference type="ChEBI" id="CHEBI:30413"/>
    </ligand>
    <ligandPart>
        <name>Fe</name>
        <dbReference type="ChEBI" id="CHEBI:18248"/>
    </ligandPart>
</feature>
<keyword evidence="14 16" id="KW-0408">Iron</keyword>
<evidence type="ECO:0000256" key="6">
    <source>
        <dbReference type="ARBA" id="ARBA00022824"/>
    </source>
</evidence>
<dbReference type="Pfam" id="PF04116">
    <property type="entry name" value="FA_hydroxylase"/>
    <property type="match status" value="1"/>
</dbReference>
<dbReference type="PANTHER" id="PTHR12863">
    <property type="entry name" value="FATTY ACID HYDROXYLASE"/>
    <property type="match status" value="1"/>
</dbReference>
<evidence type="ECO:0000256" key="16">
    <source>
        <dbReference type="PIRSR" id="PIRSR005149-50"/>
    </source>
</evidence>
<evidence type="ECO:0000256" key="1">
    <source>
        <dbReference type="ARBA" id="ARBA00004477"/>
    </source>
</evidence>
<dbReference type="AlphaFoldDB" id="K1R503"/>
<dbReference type="SUPFAM" id="SSF55856">
    <property type="entry name" value="Cytochrome b5-like heme/steroid binding domain"/>
    <property type="match status" value="1"/>
</dbReference>
<dbReference type="InterPro" id="IPR001199">
    <property type="entry name" value="Cyt_B5-like_heme/steroid-bd"/>
</dbReference>
<feature type="binding site" evidence="15">
    <location>
        <position position="294"/>
    </location>
    <ligand>
        <name>Zn(2+)</name>
        <dbReference type="ChEBI" id="CHEBI:29105"/>
        <label>1</label>
    </ligand>
</feature>
<protein>
    <recommendedName>
        <fullName evidence="14">Fatty acid 2-hydroxylase</fullName>
        <ecNumber evidence="14">1.-.-.-</ecNumber>
    </recommendedName>
</protein>
<dbReference type="SMART" id="SM01117">
    <property type="entry name" value="Cyt-b5"/>
    <property type="match status" value="1"/>
</dbReference>
<dbReference type="EMBL" id="JH817380">
    <property type="protein sequence ID" value="EKC36310.1"/>
    <property type="molecule type" value="Genomic_DNA"/>
</dbReference>
<feature type="binding site" evidence="15">
    <location>
        <position position="198"/>
    </location>
    <ligand>
        <name>Zn(2+)</name>
        <dbReference type="ChEBI" id="CHEBI:29105"/>
        <label>1</label>
    </ligand>
</feature>
<dbReference type="HOGENOM" id="CLU_034756_2_0_1"/>
<dbReference type="GO" id="GO:0080132">
    <property type="term" value="F:fatty acid 2-hydroxylase activity"/>
    <property type="evidence" value="ECO:0007669"/>
    <property type="project" value="InterPro"/>
</dbReference>
<proteinExistence type="inferred from homology"/>
<keyword evidence="12 14" id="KW-0472">Membrane</keyword>
<comment type="cofactor">
    <cofactor evidence="14 15">
        <name>Zn(2+)</name>
        <dbReference type="ChEBI" id="CHEBI:29105"/>
    </cofactor>
    <text evidence="14 15">Binds 2 Zn(2+) ions per subunit that likely form a catalytic dimetal center.</text>
</comment>
<evidence type="ECO:0000256" key="9">
    <source>
        <dbReference type="ARBA" id="ARBA00022989"/>
    </source>
</evidence>
<keyword evidence="8 15" id="KW-0862">Zinc</keyword>
<name>K1R503_MAGGI</name>
<keyword evidence="13 14" id="KW-0275">Fatty acid biosynthesis</keyword>
<dbReference type="Gene3D" id="3.10.120.10">
    <property type="entry name" value="Cytochrome b5-like heme/steroid binding domain"/>
    <property type="match status" value="1"/>
</dbReference>
<keyword evidence="10 14" id="KW-0560">Oxidoreductase</keyword>
<evidence type="ECO:0000256" key="5">
    <source>
        <dbReference type="ARBA" id="ARBA00022723"/>
    </source>
</evidence>
<keyword evidence="7 14" id="KW-0276">Fatty acid metabolism</keyword>
<evidence type="ECO:0000256" key="15">
    <source>
        <dbReference type="PIRSR" id="PIRSR005149-1"/>
    </source>
</evidence>
<feature type="binding site" evidence="15">
    <location>
        <position position="274"/>
    </location>
    <ligand>
        <name>Zn(2+)</name>
        <dbReference type="ChEBI" id="CHEBI:29105"/>
        <label>1</label>
    </ligand>
</feature>
<dbReference type="InterPro" id="IPR036400">
    <property type="entry name" value="Cyt_B5-like_heme/steroid_sf"/>
</dbReference>
<sequence>MIYYTEKEIKEEIDKGKIIILSEGKVYDVTDFADRHPGGREHLVKQVGNDVTQQMESETPHHHSLAAYTILKKYCIGNLMQDDPINWDEPLLFQVPKLGDRYFEWVHRPIDGHLRLMKSDICESFSQCPWYMVPIVWIPVVMLLLYTSYTSLRDEPCSFAVTFSEGIPITSYHLPLLYIVGFLLWTLDEYVIHRWLFHLCPPSKYPVIVILHFLFHGQHHKAPMDKMRLVFPPLPAASLALLLYSVYCLFMPYTMALAVFAGSISGYIVYDMIHYYLHHGTPYGSYFRALKRYHVKHHYLDQQKGFGISSKMWDYPFGTLIKE</sequence>
<feature type="binding site" evidence="15">
    <location>
        <position position="297"/>
    </location>
    <ligand>
        <name>Zn(2+)</name>
        <dbReference type="ChEBI" id="CHEBI:29105"/>
        <label>1</label>
    </ligand>
</feature>
<dbReference type="GO" id="GO:0005789">
    <property type="term" value="C:endoplasmic reticulum membrane"/>
    <property type="evidence" value="ECO:0007669"/>
    <property type="project" value="UniProtKB-SubCell"/>
</dbReference>
<evidence type="ECO:0000313" key="17">
    <source>
        <dbReference type="EMBL" id="EKC36310.1"/>
    </source>
</evidence>
<dbReference type="FunCoup" id="K1R503">
    <property type="interactions" value="32"/>
</dbReference>
<dbReference type="InterPro" id="IPR014430">
    <property type="entry name" value="Scs7"/>
</dbReference>
<evidence type="ECO:0000256" key="2">
    <source>
        <dbReference type="ARBA" id="ARBA00005747"/>
    </source>
</evidence>
<evidence type="ECO:0000256" key="11">
    <source>
        <dbReference type="ARBA" id="ARBA00023098"/>
    </source>
</evidence>
<dbReference type="Pfam" id="PF00173">
    <property type="entry name" value="Cyt-b5"/>
    <property type="match status" value="1"/>
</dbReference>
<comment type="function">
    <text evidence="14">Catalyzes stereospecific hydroxylation of free fatty acids at the C-2 position to produce (R)-2-hydroxy fatty acids, which are building blocks of sphingolipids and glycosphingolipids common in neural tissue and epidermis. Plays an essential role in the synthesis of galactosphingolipids of the myelin sheath. Responsible for the synthesis of sphingolipids and glycosphingolipids involved in the formation of epidermal lamellar bodies critical for skin permeability barrier. Participates in the synthesis of glycosphingolipids and a fraction of type II wax diesters in sebaceous gland, specifically regulating hair follicle homeostasis. Involved in the synthesis of sphingolipids of plasma membrane rafts, controlling lipid raft mobility and trafficking of raft-associated proteins.</text>
</comment>
<feature type="binding site" evidence="15">
    <location>
        <position position="193"/>
    </location>
    <ligand>
        <name>Zn(2+)</name>
        <dbReference type="ChEBI" id="CHEBI:29105"/>
        <label>1</label>
    </ligand>
</feature>
<evidence type="ECO:0000256" key="13">
    <source>
        <dbReference type="ARBA" id="ARBA00023160"/>
    </source>
</evidence>
<feature type="binding site" evidence="15">
    <location>
        <position position="219"/>
    </location>
    <ligand>
        <name>Zn(2+)</name>
        <dbReference type="ChEBI" id="CHEBI:29105"/>
        <label>1</label>
    </ligand>
</feature>
<keyword evidence="9" id="KW-1133">Transmembrane helix</keyword>
<evidence type="ECO:0000256" key="3">
    <source>
        <dbReference type="ARBA" id="ARBA00022516"/>
    </source>
</evidence>
<evidence type="ECO:0000256" key="12">
    <source>
        <dbReference type="ARBA" id="ARBA00023136"/>
    </source>
</evidence>